<evidence type="ECO:0000313" key="3">
    <source>
        <dbReference type="Proteomes" id="UP001385892"/>
    </source>
</evidence>
<gene>
    <name evidence="2" type="ORF">WKW82_35945</name>
</gene>
<evidence type="ECO:0000313" key="2">
    <source>
        <dbReference type="EMBL" id="MEJ8852069.1"/>
    </source>
</evidence>
<proteinExistence type="predicted"/>
<comment type="caution">
    <text evidence="2">The sequence shown here is derived from an EMBL/GenBank/DDBJ whole genome shotgun (WGS) entry which is preliminary data.</text>
</comment>
<feature type="transmembrane region" description="Helical" evidence="1">
    <location>
        <begin position="115"/>
        <end position="134"/>
    </location>
</feature>
<name>A0ABU8WXD5_9BURK</name>
<keyword evidence="1" id="KW-0812">Transmembrane</keyword>
<feature type="transmembrane region" description="Helical" evidence="1">
    <location>
        <begin position="15"/>
        <end position="36"/>
    </location>
</feature>
<keyword evidence="1" id="KW-1133">Transmembrane helix</keyword>
<feature type="transmembrane region" description="Helical" evidence="1">
    <location>
        <begin position="79"/>
        <end position="103"/>
    </location>
</feature>
<dbReference type="EMBL" id="JBBKZT010000030">
    <property type="protein sequence ID" value="MEJ8852069.1"/>
    <property type="molecule type" value="Genomic_DNA"/>
</dbReference>
<keyword evidence="1" id="KW-0472">Membrane</keyword>
<sequence length="148" mass="15945">MSLDKRQAGVNTGRAIEFACACLIGCVCWWCTLVVFKGGHPPRRVGGAFATAVFLSPIAGLVIPSIVRNVVAKNGLSVLWRVALAPLAGCMNYVVCVVAMLLIGPLFGYGRRLPFVVVAFFCLVWVVPLARSVFWSDKPPSRDVPVDP</sequence>
<accession>A0ABU8WXD5</accession>
<keyword evidence="3" id="KW-1185">Reference proteome</keyword>
<evidence type="ECO:0000256" key="1">
    <source>
        <dbReference type="SAM" id="Phobius"/>
    </source>
</evidence>
<evidence type="ECO:0008006" key="4">
    <source>
        <dbReference type="Google" id="ProtNLM"/>
    </source>
</evidence>
<dbReference type="Proteomes" id="UP001385892">
    <property type="component" value="Unassembled WGS sequence"/>
</dbReference>
<reference evidence="2 3" key="1">
    <citation type="submission" date="2024-03" db="EMBL/GenBank/DDBJ databases">
        <title>Novel species of the genus Variovorax.</title>
        <authorList>
            <person name="Liu Q."/>
            <person name="Xin Y.-H."/>
        </authorList>
    </citation>
    <scope>NUCLEOTIDE SEQUENCE [LARGE SCALE GENOMIC DNA]</scope>
    <source>
        <strain evidence="2 3">KACC 18900</strain>
    </source>
</reference>
<feature type="transmembrane region" description="Helical" evidence="1">
    <location>
        <begin position="48"/>
        <end position="67"/>
    </location>
</feature>
<dbReference type="RefSeq" id="WP_340347925.1">
    <property type="nucleotide sequence ID" value="NZ_JBBKZT010000030.1"/>
</dbReference>
<protein>
    <recommendedName>
        <fullName evidence="4">Transmembrane protein</fullName>
    </recommendedName>
</protein>
<organism evidence="2 3">
    <name type="scientific">Variovorax rhizosphaerae</name>
    <dbReference type="NCBI Taxonomy" id="1836200"/>
    <lineage>
        <taxon>Bacteria</taxon>
        <taxon>Pseudomonadati</taxon>
        <taxon>Pseudomonadota</taxon>
        <taxon>Betaproteobacteria</taxon>
        <taxon>Burkholderiales</taxon>
        <taxon>Comamonadaceae</taxon>
        <taxon>Variovorax</taxon>
    </lineage>
</organism>